<organism evidence="1 2">
    <name type="scientific">Celeribacter persicus</name>
    <dbReference type="NCBI Taxonomy" id="1651082"/>
    <lineage>
        <taxon>Bacteria</taxon>
        <taxon>Pseudomonadati</taxon>
        <taxon>Pseudomonadota</taxon>
        <taxon>Alphaproteobacteria</taxon>
        <taxon>Rhodobacterales</taxon>
        <taxon>Roseobacteraceae</taxon>
        <taxon>Celeribacter</taxon>
    </lineage>
</organism>
<gene>
    <name evidence="1" type="ORF">C8N42_103218</name>
</gene>
<comment type="caution">
    <text evidence="1">The sequence shown here is derived from an EMBL/GenBank/DDBJ whole genome shotgun (WGS) entry which is preliminary data.</text>
</comment>
<proteinExistence type="predicted"/>
<accession>A0A2T5HTM0</accession>
<dbReference type="Proteomes" id="UP000244077">
    <property type="component" value="Unassembled WGS sequence"/>
</dbReference>
<dbReference type="EMBL" id="QAOH01000003">
    <property type="protein sequence ID" value="PTQ74927.1"/>
    <property type="molecule type" value="Genomic_DNA"/>
</dbReference>
<evidence type="ECO:0000313" key="1">
    <source>
        <dbReference type="EMBL" id="PTQ74927.1"/>
    </source>
</evidence>
<name>A0A2T5HTM0_9RHOB</name>
<keyword evidence="2" id="KW-1185">Reference proteome</keyword>
<dbReference type="AlphaFoldDB" id="A0A2T5HTM0"/>
<protein>
    <submittedName>
        <fullName evidence="1">Uncharacterized protein</fullName>
    </submittedName>
</protein>
<sequence length="38" mass="4273">MGTEFQHMLLSTMIAAGLENFAGLETRYENQVKSLRAN</sequence>
<evidence type="ECO:0000313" key="2">
    <source>
        <dbReference type="Proteomes" id="UP000244077"/>
    </source>
</evidence>
<reference evidence="1 2" key="1">
    <citation type="submission" date="2018-04" db="EMBL/GenBank/DDBJ databases">
        <title>Genomic Encyclopedia of Archaeal and Bacterial Type Strains, Phase II (KMG-II): from individual species to whole genera.</title>
        <authorList>
            <person name="Goeker M."/>
        </authorList>
    </citation>
    <scope>NUCLEOTIDE SEQUENCE [LARGE SCALE GENOMIC DNA]</scope>
    <source>
        <strain evidence="1 2">DSM 100434</strain>
    </source>
</reference>